<dbReference type="SUPFAM" id="SSF52058">
    <property type="entry name" value="L domain-like"/>
    <property type="match status" value="1"/>
</dbReference>
<dbReference type="EMBL" id="JAMFTS010000005">
    <property type="protein sequence ID" value="KAJ4747398.1"/>
    <property type="molecule type" value="Genomic_DNA"/>
</dbReference>
<evidence type="ECO:0000256" key="7">
    <source>
        <dbReference type="ARBA" id="ARBA00038043"/>
    </source>
</evidence>
<evidence type="ECO:0000256" key="3">
    <source>
        <dbReference type="ARBA" id="ARBA00022614"/>
    </source>
</evidence>
<keyword evidence="3" id="KW-0433">Leucine-rich repeat</keyword>
<dbReference type="GO" id="GO:0016020">
    <property type="term" value="C:membrane"/>
    <property type="evidence" value="ECO:0007669"/>
    <property type="project" value="UniProtKB-SubCell"/>
</dbReference>
<dbReference type="InterPro" id="IPR032675">
    <property type="entry name" value="LRR_dom_sf"/>
</dbReference>
<organism evidence="10 11">
    <name type="scientific">Rhynchospora pubera</name>
    <dbReference type="NCBI Taxonomy" id="906938"/>
    <lineage>
        <taxon>Eukaryota</taxon>
        <taxon>Viridiplantae</taxon>
        <taxon>Streptophyta</taxon>
        <taxon>Embryophyta</taxon>
        <taxon>Tracheophyta</taxon>
        <taxon>Spermatophyta</taxon>
        <taxon>Magnoliopsida</taxon>
        <taxon>Liliopsida</taxon>
        <taxon>Poales</taxon>
        <taxon>Cyperaceae</taxon>
        <taxon>Cyperoideae</taxon>
        <taxon>Rhynchosporeae</taxon>
        <taxon>Rhynchospora</taxon>
    </lineage>
</organism>
<comment type="similarity">
    <text evidence="7">Belongs to the polygalacturonase-inhibiting protein family.</text>
</comment>
<dbReference type="Pfam" id="PF08263">
    <property type="entry name" value="LRRNT_2"/>
    <property type="match status" value="1"/>
</dbReference>
<feature type="signal peptide" evidence="8">
    <location>
        <begin position="1"/>
        <end position="23"/>
    </location>
</feature>
<comment type="subcellular location">
    <subcellularLocation>
        <location evidence="1">Cell envelope</location>
    </subcellularLocation>
    <subcellularLocation>
        <location evidence="2">Membrane</location>
    </subcellularLocation>
</comment>
<evidence type="ECO:0000256" key="8">
    <source>
        <dbReference type="SAM" id="SignalP"/>
    </source>
</evidence>
<evidence type="ECO:0000259" key="9">
    <source>
        <dbReference type="Pfam" id="PF08263"/>
    </source>
</evidence>
<evidence type="ECO:0000313" key="10">
    <source>
        <dbReference type="EMBL" id="KAJ4747398.1"/>
    </source>
</evidence>
<sequence length="332" mass="35508">MAHRHSLLFACLFLLLLASPTLASKCDSGDLKALLSIKQSLGNPSILSSWVPSTSCCSWAHLQCDRAGRVNSITIRDSNLAGTIPPSVTDLTALISLAFIDLPGLTGPIPTSIFTLKTLQQVTVIRTSVSGFSGPVPDSISQLSQIDTLDLSANKITGPIPASLSKLPKLRFLDLSHNQLTGSIPSGLVHGNFAFLILSHNLLTGRIPVDYGSTDFDTINLSHNRLIGDASFLFGAQKKTTEIYLAWNQLEFDISNVAFPKGLTDLDLSHNKITGRVPVSIRDLAKVHKLDLSYNKLCGQIPSVGVNTHLGVAAFGHNKCLCGGPLAPCHKN</sequence>
<keyword evidence="4 8" id="KW-0732">Signal</keyword>
<proteinExistence type="inferred from homology"/>
<dbReference type="InterPro" id="IPR051848">
    <property type="entry name" value="PGIP"/>
</dbReference>
<evidence type="ECO:0000256" key="5">
    <source>
        <dbReference type="ARBA" id="ARBA00022737"/>
    </source>
</evidence>
<dbReference type="InterPro" id="IPR001611">
    <property type="entry name" value="Leu-rich_rpt"/>
</dbReference>
<reference evidence="10" key="1">
    <citation type="submission" date="2022-08" db="EMBL/GenBank/DDBJ databases">
        <authorList>
            <person name="Marques A."/>
        </authorList>
    </citation>
    <scope>NUCLEOTIDE SEQUENCE</scope>
    <source>
        <strain evidence="10">RhyPub2mFocal</strain>
        <tissue evidence="10">Leaves</tissue>
    </source>
</reference>
<dbReference type="Gene3D" id="3.80.10.10">
    <property type="entry name" value="Ribonuclease Inhibitor"/>
    <property type="match status" value="1"/>
</dbReference>
<keyword evidence="11" id="KW-1185">Reference proteome</keyword>
<accession>A0AAV8BZK8</accession>
<evidence type="ECO:0000256" key="2">
    <source>
        <dbReference type="ARBA" id="ARBA00004370"/>
    </source>
</evidence>
<evidence type="ECO:0000256" key="1">
    <source>
        <dbReference type="ARBA" id="ARBA00004196"/>
    </source>
</evidence>
<evidence type="ECO:0000313" key="11">
    <source>
        <dbReference type="Proteomes" id="UP001140206"/>
    </source>
</evidence>
<dbReference type="Pfam" id="PF13855">
    <property type="entry name" value="LRR_8"/>
    <property type="match status" value="2"/>
</dbReference>
<feature type="domain" description="Leucine-rich repeat-containing N-terminal plant-type" evidence="9">
    <location>
        <begin position="28"/>
        <end position="65"/>
    </location>
</feature>
<dbReference type="Proteomes" id="UP001140206">
    <property type="component" value="Chromosome 5"/>
</dbReference>
<protein>
    <submittedName>
        <fullName evidence="10">Polygalacturonase inhibitor</fullName>
    </submittedName>
</protein>
<dbReference type="PANTHER" id="PTHR48059">
    <property type="entry name" value="POLYGALACTURONASE INHIBITOR 1"/>
    <property type="match status" value="1"/>
</dbReference>
<feature type="chain" id="PRO_5043552327" evidence="8">
    <location>
        <begin position="24"/>
        <end position="332"/>
    </location>
</feature>
<dbReference type="PRINTS" id="PR00019">
    <property type="entry name" value="LEURICHRPT"/>
</dbReference>
<comment type="caution">
    <text evidence="10">The sequence shown here is derived from an EMBL/GenBank/DDBJ whole genome shotgun (WGS) entry which is preliminary data.</text>
</comment>
<keyword evidence="6" id="KW-0472">Membrane</keyword>
<keyword evidence="5" id="KW-0677">Repeat</keyword>
<dbReference type="InterPro" id="IPR013210">
    <property type="entry name" value="LRR_N_plant-typ"/>
</dbReference>
<dbReference type="AlphaFoldDB" id="A0AAV8BZK8"/>
<evidence type="ECO:0000256" key="4">
    <source>
        <dbReference type="ARBA" id="ARBA00022729"/>
    </source>
</evidence>
<name>A0AAV8BZK8_9POAL</name>
<gene>
    <name evidence="10" type="ORF">LUZ62_081803</name>
</gene>
<dbReference type="FunFam" id="3.80.10.10:FF:000400">
    <property type="entry name" value="Nuclear pore complex protein NUP107"/>
    <property type="match status" value="1"/>
</dbReference>
<evidence type="ECO:0000256" key="6">
    <source>
        <dbReference type="ARBA" id="ARBA00023136"/>
    </source>
</evidence>
<dbReference type="PANTHER" id="PTHR48059:SF4">
    <property type="entry name" value="POLYGALACTURONASE INHIBITOR 1-RELATED"/>
    <property type="match status" value="1"/>
</dbReference>
<dbReference type="PROSITE" id="PS51450">
    <property type="entry name" value="LRR"/>
    <property type="match status" value="1"/>
</dbReference>